<reference evidence="1 2" key="2">
    <citation type="submission" date="2020-06" db="EMBL/GenBank/DDBJ databases">
        <title>Antribacter stalactiti gen. nov., sp. nov., a new member of the family Nacardiaceae isolated from a cave.</title>
        <authorList>
            <person name="Kim I.S."/>
        </authorList>
    </citation>
    <scope>NUCLEOTIDE SEQUENCE [LARGE SCALE GENOMIC DNA]</scope>
    <source>
        <strain evidence="1 2">YC2-7</strain>
    </source>
</reference>
<organism evidence="1 2">
    <name type="scientific">Antrihabitans stalactiti</name>
    <dbReference type="NCBI Taxonomy" id="2584121"/>
    <lineage>
        <taxon>Bacteria</taxon>
        <taxon>Bacillati</taxon>
        <taxon>Actinomycetota</taxon>
        <taxon>Actinomycetes</taxon>
        <taxon>Mycobacteriales</taxon>
        <taxon>Nocardiaceae</taxon>
        <taxon>Antrihabitans</taxon>
    </lineage>
</organism>
<dbReference type="Proteomes" id="UP000535543">
    <property type="component" value="Unassembled WGS sequence"/>
</dbReference>
<dbReference type="InterPro" id="IPR011032">
    <property type="entry name" value="GroES-like_sf"/>
</dbReference>
<evidence type="ECO:0000313" key="1">
    <source>
        <dbReference type="EMBL" id="NMN98437.1"/>
    </source>
</evidence>
<dbReference type="Pfam" id="PF11017">
    <property type="entry name" value="DUF2855"/>
    <property type="match status" value="1"/>
</dbReference>
<dbReference type="SUPFAM" id="SSF50129">
    <property type="entry name" value="GroES-like"/>
    <property type="match status" value="1"/>
</dbReference>
<protein>
    <submittedName>
        <fullName evidence="1">DUF2855 family protein</fullName>
    </submittedName>
</protein>
<proteinExistence type="predicted"/>
<dbReference type="EMBL" id="VCQU01000011">
    <property type="protein sequence ID" value="NMN98437.1"/>
    <property type="molecule type" value="Genomic_DNA"/>
</dbReference>
<sequence length="362" mass="39465">MTINGVDLLVRRDDPRVCEVREVTVDEPRDGQAVLRIQRFAVTANNVTYATAGDVLGYWKFFPVDSTWGRVPAWGFAEVVASRSELLDEGDRLYGFWPMSSHATIEPTGRKGSRLIDATAHRVPLPPLYNAYLPAGAEDSRREELESLLRPLFGTAWLIADSLAQEGFHNAASVLLSSASSKTAAATAWCLAQYEHRPQIVGLTSVRNREFVERLPGYDETVTYDDLTTASIATPVVFVDVAGSAAVRESVHRHCESDLAFSLIVGSTHWENPGGWSGSADLPGPTPQMFFAPSQGVKRAEELGRGEFVRLVSTAQTEYTEVYGKSTEVRLATTPDMVVQAWIDQVNGNTDASTGIVATLSG</sequence>
<dbReference type="Gene3D" id="3.90.180.10">
    <property type="entry name" value="Medium-chain alcohol dehydrogenases, catalytic domain"/>
    <property type="match status" value="1"/>
</dbReference>
<gene>
    <name evidence="1" type="ORF">FGL95_25685</name>
</gene>
<reference evidence="1 2" key="1">
    <citation type="submission" date="2019-05" db="EMBL/GenBank/DDBJ databases">
        <authorList>
            <person name="Lee S.D."/>
        </authorList>
    </citation>
    <scope>NUCLEOTIDE SEQUENCE [LARGE SCALE GENOMIC DNA]</scope>
    <source>
        <strain evidence="1 2">YC2-7</strain>
    </source>
</reference>
<evidence type="ECO:0000313" key="2">
    <source>
        <dbReference type="Proteomes" id="UP000535543"/>
    </source>
</evidence>
<dbReference type="InterPro" id="IPR021276">
    <property type="entry name" value="DUF2855"/>
</dbReference>
<accession>A0A848KS90</accession>
<keyword evidence="2" id="KW-1185">Reference proteome</keyword>
<comment type="caution">
    <text evidence="1">The sequence shown here is derived from an EMBL/GenBank/DDBJ whole genome shotgun (WGS) entry which is preliminary data.</text>
</comment>
<dbReference type="AlphaFoldDB" id="A0A848KS90"/>
<name>A0A848KS90_9NOCA</name>
<dbReference type="RefSeq" id="WP_169592777.1">
    <property type="nucleotide sequence ID" value="NZ_VCQU01000011.1"/>
</dbReference>